<protein>
    <recommendedName>
        <fullName evidence="3">XRE family transcriptional regulator</fullName>
    </recommendedName>
</protein>
<proteinExistence type="predicted"/>
<gene>
    <name evidence="1" type="ORF">OLW01_11320</name>
</gene>
<dbReference type="Proteomes" id="UP001163726">
    <property type="component" value="Chromosome"/>
</dbReference>
<accession>A0ABY7AN23</accession>
<reference evidence="1" key="1">
    <citation type="submission" date="2022-10" db="EMBL/GenBank/DDBJ databases">
        <title>Catenovulum adriacola sp. nov. isolated in the Harbour of Susak.</title>
        <authorList>
            <person name="Schoch T."/>
            <person name="Reich S.J."/>
            <person name="Stoeferle S."/>
            <person name="Flaiz M."/>
            <person name="Kazda M."/>
            <person name="Riedel C.U."/>
            <person name="Duerre P."/>
        </authorList>
    </citation>
    <scope>NUCLEOTIDE SEQUENCE</scope>
    <source>
        <strain evidence="1">TS8</strain>
    </source>
</reference>
<sequence>MDYLDMYAGSTSIAPSEIVMYADVDSRCLPISIVTDEEEYSLYETFGSNSSSIVLKRSCLTQSFTTASEDSTFSVDDCVKKCQEILGLKINEIAKLVGVSRASLDLHRKGANLKSLTNYEEAYNFVLKVEAKFGNAAKFGLRNILIERKTLVQHLIKNKDNLEAVTPYIEYAVEKSSKIKIDKTQIDNSKSKIRLSGIGRLA</sequence>
<evidence type="ECO:0000313" key="2">
    <source>
        <dbReference type="Proteomes" id="UP001163726"/>
    </source>
</evidence>
<organism evidence="1 2">
    <name type="scientific">Catenovulum adriaticum</name>
    <dbReference type="NCBI Taxonomy" id="2984846"/>
    <lineage>
        <taxon>Bacteria</taxon>
        <taxon>Pseudomonadati</taxon>
        <taxon>Pseudomonadota</taxon>
        <taxon>Gammaproteobacteria</taxon>
        <taxon>Alteromonadales</taxon>
        <taxon>Alteromonadaceae</taxon>
        <taxon>Catenovulum</taxon>
    </lineage>
</organism>
<evidence type="ECO:0000313" key="1">
    <source>
        <dbReference type="EMBL" id="WAJ69739.1"/>
    </source>
</evidence>
<dbReference type="EMBL" id="CP109965">
    <property type="protein sequence ID" value="WAJ69739.1"/>
    <property type="molecule type" value="Genomic_DNA"/>
</dbReference>
<dbReference type="RefSeq" id="WP_268074023.1">
    <property type="nucleotide sequence ID" value="NZ_CP109965.1"/>
</dbReference>
<name>A0ABY7AN23_9ALTE</name>
<keyword evidence="2" id="KW-1185">Reference proteome</keyword>
<evidence type="ECO:0008006" key="3">
    <source>
        <dbReference type="Google" id="ProtNLM"/>
    </source>
</evidence>